<dbReference type="Proteomes" id="UP000807353">
    <property type="component" value="Unassembled WGS sequence"/>
</dbReference>
<protein>
    <submittedName>
        <fullName evidence="1">Uncharacterized protein</fullName>
    </submittedName>
</protein>
<dbReference type="EMBL" id="MU150308">
    <property type="protein sequence ID" value="KAF9459922.1"/>
    <property type="molecule type" value="Genomic_DNA"/>
</dbReference>
<reference evidence="1" key="1">
    <citation type="submission" date="2020-11" db="EMBL/GenBank/DDBJ databases">
        <authorList>
            <consortium name="DOE Joint Genome Institute"/>
            <person name="Ahrendt S."/>
            <person name="Riley R."/>
            <person name="Andreopoulos W."/>
            <person name="Labutti K."/>
            <person name="Pangilinan J."/>
            <person name="Ruiz-Duenas F.J."/>
            <person name="Barrasa J.M."/>
            <person name="Sanchez-Garcia M."/>
            <person name="Camarero S."/>
            <person name="Miyauchi S."/>
            <person name="Serrano A."/>
            <person name="Linde D."/>
            <person name="Babiker R."/>
            <person name="Drula E."/>
            <person name="Ayuso-Fernandez I."/>
            <person name="Pacheco R."/>
            <person name="Padilla G."/>
            <person name="Ferreira P."/>
            <person name="Barriuso J."/>
            <person name="Kellner H."/>
            <person name="Castanera R."/>
            <person name="Alfaro M."/>
            <person name="Ramirez L."/>
            <person name="Pisabarro A.G."/>
            <person name="Kuo A."/>
            <person name="Tritt A."/>
            <person name="Lipzen A."/>
            <person name="He G."/>
            <person name="Yan M."/>
            <person name="Ng V."/>
            <person name="Cullen D."/>
            <person name="Martin F."/>
            <person name="Rosso M.-N."/>
            <person name="Henrissat B."/>
            <person name="Hibbett D."/>
            <person name="Martinez A.T."/>
            <person name="Grigoriev I.V."/>
        </authorList>
    </citation>
    <scope>NUCLEOTIDE SEQUENCE</scope>
    <source>
        <strain evidence="1">CBS 247.69</strain>
    </source>
</reference>
<gene>
    <name evidence="1" type="ORF">BDZ94DRAFT_1170737</name>
</gene>
<keyword evidence="2" id="KW-1185">Reference proteome</keyword>
<evidence type="ECO:0000313" key="1">
    <source>
        <dbReference type="EMBL" id="KAF9459922.1"/>
    </source>
</evidence>
<accession>A0A9P6CBV0</accession>
<name>A0A9P6CBV0_9AGAR</name>
<comment type="caution">
    <text evidence="1">The sequence shown here is derived from an EMBL/GenBank/DDBJ whole genome shotgun (WGS) entry which is preliminary data.</text>
</comment>
<evidence type="ECO:0000313" key="2">
    <source>
        <dbReference type="Proteomes" id="UP000807353"/>
    </source>
</evidence>
<sequence length="79" mass="8858">AFYSIGCGYYNKILVVYIPLEKIQAPLPTLLCGKWPSPNKQAAMEIIHIQNLVGIWEANFHNNVCVFEKAPQPPGPYPC</sequence>
<organism evidence="1 2">
    <name type="scientific">Collybia nuda</name>
    <dbReference type="NCBI Taxonomy" id="64659"/>
    <lineage>
        <taxon>Eukaryota</taxon>
        <taxon>Fungi</taxon>
        <taxon>Dikarya</taxon>
        <taxon>Basidiomycota</taxon>
        <taxon>Agaricomycotina</taxon>
        <taxon>Agaricomycetes</taxon>
        <taxon>Agaricomycetidae</taxon>
        <taxon>Agaricales</taxon>
        <taxon>Tricholomatineae</taxon>
        <taxon>Clitocybaceae</taxon>
        <taxon>Collybia</taxon>
    </lineage>
</organism>
<feature type="non-terminal residue" evidence="1">
    <location>
        <position position="1"/>
    </location>
</feature>
<proteinExistence type="predicted"/>
<dbReference type="AlphaFoldDB" id="A0A9P6CBV0"/>